<accession>A0A9W6ZRM7</accession>
<dbReference type="Pfam" id="PF03828">
    <property type="entry name" value="PAP_assoc"/>
    <property type="match status" value="1"/>
</dbReference>
<sequence>MALFSANDDTTNELDNDFLAFPSPTSSDSDSDSSDCSTNSTAVDPSSPLLGLPPWLSSFPSPTTHPLTRLHNEILQFTRLLSPTTSDLSLRDGLVSEIDSIIQECFDGERETVVFGSMSTGLLLPGSDIDLVCLVKEKEGGEEENVRSKGTDTSILTQSPMRLFADSLHSAWGDSLTYLEVLEHTRIPLVKCTHGPTNISVDVSFDIPNGPIAGKLMRRFLTDLPPLRPLTMVLKQFLKCRNLNEPYKGGVGAFMVQLMVVSFLQQRSREDKTGQRYSNSNLGSLLLDFLELYGLNFNYITTGISVEGGGVYFPKAHDKVFEEFFQMSRPMSLSIENPLEGGMDVGKGSFRIGLIKKAFEVNFKILLSNVTSPVSPPVSILATIIPPEKWMGERSVGEGDYNLERWIELPENHSGAANGATNGAAKAVPKKRKSRDEEEQQQQKQNTCSPPKEINSKKRRKRAVDLVSSDSDSDDSEEGEEKSETSSRSVSSSALSSTSAPSQQAPPPPPPPPQEVIDLTAPPPPRPSTLPPNNNNNNGRGQTYRIFTCNNSTEGECLKLRLFGAPSDNTKCAKGAILFLYNFEAKHMLGPFEADSESRWNINPKAWKGRFKYQVMIKPVAGNSSDDLRSNTVKIPKGRFDEKLRGNKQHGKGRNNKVPTRLDEDEGWQIMKLAQRLGWRVPQSSTFWSNLNNRKG</sequence>
<gene>
    <name evidence="5" type="ORF">TrLO_g11438</name>
</gene>
<feature type="region of interest" description="Disordered" evidence="3">
    <location>
        <begin position="412"/>
        <end position="542"/>
    </location>
</feature>
<dbReference type="PANTHER" id="PTHR23092:SF15">
    <property type="entry name" value="INACTIVE NON-CANONICAL POLY(A) RNA POLYMERASE PROTEIN TRF4-2-RELATED"/>
    <property type="match status" value="1"/>
</dbReference>
<evidence type="ECO:0000259" key="4">
    <source>
        <dbReference type="PROSITE" id="PS51222"/>
    </source>
</evidence>
<dbReference type="SUPFAM" id="SSF81631">
    <property type="entry name" value="PAP/OAS1 substrate-binding domain"/>
    <property type="match status" value="1"/>
</dbReference>
<feature type="region of interest" description="Disordered" evidence="3">
    <location>
        <begin position="1"/>
        <end position="47"/>
    </location>
</feature>
<dbReference type="GO" id="GO:0046872">
    <property type="term" value="F:metal ion binding"/>
    <property type="evidence" value="ECO:0007669"/>
    <property type="project" value="UniProtKB-KW"/>
</dbReference>
<protein>
    <recommendedName>
        <fullName evidence="4">DCD domain-containing protein</fullName>
    </recommendedName>
</protein>
<dbReference type="CDD" id="cd05402">
    <property type="entry name" value="NT_PAP_TUTase"/>
    <property type="match status" value="1"/>
</dbReference>
<evidence type="ECO:0000256" key="3">
    <source>
        <dbReference type="SAM" id="MobiDB-lite"/>
    </source>
</evidence>
<evidence type="ECO:0000313" key="5">
    <source>
        <dbReference type="EMBL" id="GMH57121.1"/>
    </source>
</evidence>
<dbReference type="PANTHER" id="PTHR23092">
    <property type="entry name" value="POLY(A) RNA POLYMERASE"/>
    <property type="match status" value="1"/>
</dbReference>
<dbReference type="EMBL" id="BRXW01000459">
    <property type="protein sequence ID" value="GMH57121.1"/>
    <property type="molecule type" value="Genomic_DNA"/>
</dbReference>
<dbReference type="SMART" id="SM00767">
    <property type="entry name" value="DCD"/>
    <property type="match status" value="1"/>
</dbReference>
<name>A0A9W6ZRM7_9STRA</name>
<dbReference type="InterPro" id="IPR054708">
    <property type="entry name" value="MTPAP-like_central"/>
</dbReference>
<keyword evidence="6" id="KW-1185">Reference proteome</keyword>
<keyword evidence="1" id="KW-0479">Metal-binding</keyword>
<dbReference type="GO" id="GO:0003729">
    <property type="term" value="F:mRNA binding"/>
    <property type="evidence" value="ECO:0007669"/>
    <property type="project" value="TreeGrafter"/>
</dbReference>
<feature type="compositionally biased region" description="Low complexity" evidence="3">
    <location>
        <begin position="486"/>
        <end position="503"/>
    </location>
</feature>
<dbReference type="PROSITE" id="PS51222">
    <property type="entry name" value="DCD"/>
    <property type="match status" value="1"/>
</dbReference>
<dbReference type="AlphaFoldDB" id="A0A9W6ZRM7"/>
<reference evidence="6" key="1">
    <citation type="journal article" date="2023" name="Commun. Biol.">
        <title>Genome analysis of Parmales, the sister group of diatoms, reveals the evolutionary specialization of diatoms from phago-mixotrophs to photoautotrophs.</title>
        <authorList>
            <person name="Ban H."/>
            <person name="Sato S."/>
            <person name="Yoshikawa S."/>
            <person name="Yamada K."/>
            <person name="Nakamura Y."/>
            <person name="Ichinomiya M."/>
            <person name="Sato N."/>
            <person name="Blanc-Mathieu R."/>
            <person name="Endo H."/>
            <person name="Kuwata A."/>
            <person name="Ogata H."/>
        </authorList>
    </citation>
    <scope>NUCLEOTIDE SEQUENCE [LARGE SCALE GENOMIC DNA]</scope>
    <source>
        <strain evidence="6">NIES 3700</strain>
    </source>
</reference>
<feature type="compositionally biased region" description="Acidic residues" evidence="3">
    <location>
        <begin position="471"/>
        <end position="481"/>
    </location>
</feature>
<keyword evidence="2" id="KW-0460">Magnesium</keyword>
<dbReference type="Pfam" id="PF10539">
    <property type="entry name" value="Dev_Cell_Death"/>
    <property type="match status" value="1"/>
</dbReference>
<dbReference type="OrthoDB" id="273917at2759"/>
<dbReference type="GO" id="GO:0031123">
    <property type="term" value="P:RNA 3'-end processing"/>
    <property type="evidence" value="ECO:0007669"/>
    <property type="project" value="TreeGrafter"/>
</dbReference>
<evidence type="ECO:0000256" key="1">
    <source>
        <dbReference type="ARBA" id="ARBA00022723"/>
    </source>
</evidence>
<evidence type="ECO:0000256" key="2">
    <source>
        <dbReference type="ARBA" id="ARBA00022842"/>
    </source>
</evidence>
<dbReference type="GO" id="GO:1990817">
    <property type="term" value="F:poly(A) RNA polymerase activity"/>
    <property type="evidence" value="ECO:0007669"/>
    <property type="project" value="InterPro"/>
</dbReference>
<feature type="compositionally biased region" description="Pro residues" evidence="3">
    <location>
        <begin position="504"/>
        <end position="514"/>
    </location>
</feature>
<dbReference type="Proteomes" id="UP001165122">
    <property type="component" value="Unassembled WGS sequence"/>
</dbReference>
<feature type="compositionally biased region" description="Low complexity" evidence="3">
    <location>
        <begin position="23"/>
        <end position="47"/>
    </location>
</feature>
<proteinExistence type="predicted"/>
<dbReference type="InterPro" id="IPR013989">
    <property type="entry name" value="Dev_and_cell_death_domain"/>
</dbReference>
<dbReference type="InterPro" id="IPR002058">
    <property type="entry name" value="PAP_assoc"/>
</dbReference>
<dbReference type="InterPro" id="IPR043519">
    <property type="entry name" value="NT_sf"/>
</dbReference>
<evidence type="ECO:0000313" key="6">
    <source>
        <dbReference type="Proteomes" id="UP001165122"/>
    </source>
</evidence>
<comment type="caution">
    <text evidence="5">The sequence shown here is derived from an EMBL/GenBank/DDBJ whole genome shotgun (WGS) entry which is preliminary data.</text>
</comment>
<dbReference type="Pfam" id="PF22600">
    <property type="entry name" value="MTPAP-like_central"/>
    <property type="match status" value="1"/>
</dbReference>
<dbReference type="Gene3D" id="3.30.460.10">
    <property type="entry name" value="Beta Polymerase, domain 2"/>
    <property type="match status" value="1"/>
</dbReference>
<dbReference type="SUPFAM" id="SSF81301">
    <property type="entry name" value="Nucleotidyltransferase"/>
    <property type="match status" value="1"/>
</dbReference>
<feature type="compositionally biased region" description="Pro residues" evidence="3">
    <location>
        <begin position="521"/>
        <end position="530"/>
    </location>
</feature>
<dbReference type="GO" id="GO:0031499">
    <property type="term" value="C:TRAMP complex"/>
    <property type="evidence" value="ECO:0007669"/>
    <property type="project" value="TreeGrafter"/>
</dbReference>
<dbReference type="Gene3D" id="1.10.1410.10">
    <property type="match status" value="1"/>
</dbReference>
<dbReference type="GO" id="GO:0005730">
    <property type="term" value="C:nucleolus"/>
    <property type="evidence" value="ECO:0007669"/>
    <property type="project" value="TreeGrafter"/>
</dbReference>
<dbReference type="InterPro" id="IPR045862">
    <property type="entry name" value="Trf4-like"/>
</dbReference>
<feature type="compositionally biased region" description="Low complexity" evidence="3">
    <location>
        <begin position="415"/>
        <end position="427"/>
    </location>
</feature>
<organism evidence="5 6">
    <name type="scientific">Triparma laevis f. longispina</name>
    <dbReference type="NCBI Taxonomy" id="1714387"/>
    <lineage>
        <taxon>Eukaryota</taxon>
        <taxon>Sar</taxon>
        <taxon>Stramenopiles</taxon>
        <taxon>Ochrophyta</taxon>
        <taxon>Bolidophyceae</taxon>
        <taxon>Parmales</taxon>
        <taxon>Triparmaceae</taxon>
        <taxon>Triparma</taxon>
    </lineage>
</organism>
<feature type="domain" description="DCD" evidence="4">
    <location>
        <begin position="540"/>
        <end position="676"/>
    </location>
</feature>
<dbReference type="GO" id="GO:0043634">
    <property type="term" value="P:polyadenylation-dependent ncRNA catabolic process"/>
    <property type="evidence" value="ECO:0007669"/>
    <property type="project" value="TreeGrafter"/>
</dbReference>